<evidence type="ECO:0000256" key="1">
    <source>
        <dbReference type="SAM" id="MobiDB-lite"/>
    </source>
</evidence>
<feature type="region of interest" description="Disordered" evidence="1">
    <location>
        <begin position="128"/>
        <end position="171"/>
    </location>
</feature>
<feature type="compositionally biased region" description="Polar residues" evidence="1">
    <location>
        <begin position="158"/>
        <end position="171"/>
    </location>
</feature>
<keyword evidence="2" id="KW-0472">Membrane</keyword>
<feature type="compositionally biased region" description="Gly residues" evidence="1">
    <location>
        <begin position="141"/>
        <end position="151"/>
    </location>
</feature>
<accession>A0A6J7KPU4</accession>
<name>A0A6J7KPU4_9ZZZZ</name>
<reference evidence="3" key="1">
    <citation type="submission" date="2020-05" db="EMBL/GenBank/DDBJ databases">
        <authorList>
            <person name="Chiriac C."/>
            <person name="Salcher M."/>
            <person name="Ghai R."/>
            <person name="Kavagutti S V."/>
        </authorList>
    </citation>
    <scope>NUCLEOTIDE SEQUENCE</scope>
</reference>
<evidence type="ECO:0000313" key="3">
    <source>
        <dbReference type="EMBL" id="CAB4956459.1"/>
    </source>
</evidence>
<evidence type="ECO:0000256" key="2">
    <source>
        <dbReference type="SAM" id="Phobius"/>
    </source>
</evidence>
<feature type="region of interest" description="Disordered" evidence="1">
    <location>
        <begin position="1"/>
        <end position="22"/>
    </location>
</feature>
<gene>
    <name evidence="3" type="ORF">UFOPK3773_01719</name>
</gene>
<sequence length="171" mass="17229">MTSQAARSAPAPAPASRRRGRNHTSDRIFAVGLASATCLGLVGVVGVRSAQARSLTEAMVPAASIESVTPSGLTRSDLTSWEAELKAEQARLTRYQHRLSAAAVALNRDVLAYNGAVKARAATTQLAARQSPSIPTYSGGSSSGGSSGGSSSGSSSGAVQAQPVSNSRSSG</sequence>
<feature type="compositionally biased region" description="Low complexity" evidence="1">
    <location>
        <begin position="1"/>
        <end position="10"/>
    </location>
</feature>
<dbReference type="EMBL" id="CAFBNF010000227">
    <property type="protein sequence ID" value="CAB4956459.1"/>
    <property type="molecule type" value="Genomic_DNA"/>
</dbReference>
<keyword evidence="2" id="KW-1133">Transmembrane helix</keyword>
<dbReference type="AlphaFoldDB" id="A0A6J7KPU4"/>
<keyword evidence="2" id="KW-0812">Transmembrane</keyword>
<protein>
    <submittedName>
        <fullName evidence="3">Unannotated protein</fullName>
    </submittedName>
</protein>
<organism evidence="3">
    <name type="scientific">freshwater metagenome</name>
    <dbReference type="NCBI Taxonomy" id="449393"/>
    <lineage>
        <taxon>unclassified sequences</taxon>
        <taxon>metagenomes</taxon>
        <taxon>ecological metagenomes</taxon>
    </lineage>
</organism>
<feature type="transmembrane region" description="Helical" evidence="2">
    <location>
        <begin position="28"/>
        <end position="47"/>
    </location>
</feature>
<proteinExistence type="predicted"/>